<dbReference type="Pfam" id="PF04587">
    <property type="entry name" value="ADP_PFK_GK"/>
    <property type="match status" value="1"/>
</dbReference>
<keyword evidence="1" id="KW-0808">Transferase</keyword>
<keyword evidence="3" id="KW-0418">Kinase</keyword>
<proteinExistence type="predicted"/>
<dbReference type="InterPro" id="IPR029056">
    <property type="entry name" value="Ribokinase-like"/>
</dbReference>
<reference evidence="7" key="1">
    <citation type="submission" date="2022-11" db="UniProtKB">
        <authorList>
            <consortium name="WormBaseParasite"/>
        </authorList>
    </citation>
    <scope>IDENTIFICATION</scope>
</reference>
<keyword evidence="6" id="KW-1185">Reference proteome</keyword>
<protein>
    <submittedName>
        <fullName evidence="7">Uncharacterized protein</fullName>
    </submittedName>
</protein>
<accession>A0A915KAT6</accession>
<dbReference type="GO" id="GO:0043843">
    <property type="term" value="F:ADP-specific glucokinase activity"/>
    <property type="evidence" value="ECO:0007669"/>
    <property type="project" value="TreeGrafter"/>
</dbReference>
<evidence type="ECO:0000313" key="6">
    <source>
        <dbReference type="Proteomes" id="UP000887565"/>
    </source>
</evidence>
<evidence type="ECO:0000256" key="2">
    <source>
        <dbReference type="ARBA" id="ARBA00022723"/>
    </source>
</evidence>
<dbReference type="GO" id="GO:0006096">
    <property type="term" value="P:glycolytic process"/>
    <property type="evidence" value="ECO:0007669"/>
    <property type="project" value="UniProtKB-KW"/>
</dbReference>
<sequence>MNYCTTYEGWSLLRHLSFYFRLKTNTIIPFVDSIGLNDQELLVLANVGDGPFANTSQGDILEPHKTVFVLCGQCSRLQRIHVHANGYHILAVSGDSWTNNRAALSAGARLGGKRACGEMIGYLETDTVELRLQKRHFLLDQDIDEFYMLNPRQPVYDWSTVFRPKGHSEWSEIYFFFTPLLMCRKPRNTASLGDIITSSALMFSEFHGFET</sequence>
<dbReference type="Gene3D" id="3.40.1190.20">
    <property type="match status" value="1"/>
</dbReference>
<dbReference type="WBParaSite" id="nRc.2.0.1.t35226-RA">
    <property type="protein sequence ID" value="nRc.2.0.1.t35226-RA"/>
    <property type="gene ID" value="nRc.2.0.1.g35226"/>
</dbReference>
<name>A0A915KAT6_ROMCU</name>
<evidence type="ECO:0000256" key="1">
    <source>
        <dbReference type="ARBA" id="ARBA00022679"/>
    </source>
</evidence>
<dbReference type="Proteomes" id="UP000887565">
    <property type="component" value="Unplaced"/>
</dbReference>
<dbReference type="GO" id="GO:0006006">
    <property type="term" value="P:glucose metabolic process"/>
    <property type="evidence" value="ECO:0007669"/>
    <property type="project" value="TreeGrafter"/>
</dbReference>
<dbReference type="PANTHER" id="PTHR21208">
    <property type="entry name" value="ADP-DEPENDENT GLUCOKINASE"/>
    <property type="match status" value="1"/>
</dbReference>
<dbReference type="PANTHER" id="PTHR21208:SF0">
    <property type="entry name" value="ADP-DEPENDENT GLUCOKINASE"/>
    <property type="match status" value="1"/>
</dbReference>
<keyword evidence="4" id="KW-0460">Magnesium</keyword>
<organism evidence="6 7">
    <name type="scientific">Romanomermis culicivorax</name>
    <name type="common">Nematode worm</name>
    <dbReference type="NCBI Taxonomy" id="13658"/>
    <lineage>
        <taxon>Eukaryota</taxon>
        <taxon>Metazoa</taxon>
        <taxon>Ecdysozoa</taxon>
        <taxon>Nematoda</taxon>
        <taxon>Enoplea</taxon>
        <taxon>Dorylaimia</taxon>
        <taxon>Mermithida</taxon>
        <taxon>Mermithoidea</taxon>
        <taxon>Mermithidae</taxon>
        <taxon>Romanomermis</taxon>
    </lineage>
</organism>
<evidence type="ECO:0000256" key="5">
    <source>
        <dbReference type="ARBA" id="ARBA00023152"/>
    </source>
</evidence>
<dbReference type="InterPro" id="IPR007666">
    <property type="entry name" value="ADP_PFK/GK"/>
</dbReference>
<dbReference type="PROSITE" id="PS51255">
    <property type="entry name" value="ADPK"/>
    <property type="match status" value="1"/>
</dbReference>
<evidence type="ECO:0000313" key="7">
    <source>
        <dbReference type="WBParaSite" id="nRc.2.0.1.t35226-RA"/>
    </source>
</evidence>
<evidence type="ECO:0000256" key="4">
    <source>
        <dbReference type="ARBA" id="ARBA00022842"/>
    </source>
</evidence>
<dbReference type="GO" id="GO:0046872">
    <property type="term" value="F:metal ion binding"/>
    <property type="evidence" value="ECO:0007669"/>
    <property type="project" value="UniProtKB-KW"/>
</dbReference>
<dbReference type="AlphaFoldDB" id="A0A915KAT6"/>
<keyword evidence="2" id="KW-0479">Metal-binding</keyword>
<evidence type="ECO:0000256" key="3">
    <source>
        <dbReference type="ARBA" id="ARBA00022777"/>
    </source>
</evidence>
<dbReference type="SUPFAM" id="SSF53613">
    <property type="entry name" value="Ribokinase-like"/>
    <property type="match status" value="1"/>
</dbReference>
<dbReference type="GO" id="GO:0005783">
    <property type="term" value="C:endoplasmic reticulum"/>
    <property type="evidence" value="ECO:0007669"/>
    <property type="project" value="TreeGrafter"/>
</dbReference>
<keyword evidence="5" id="KW-0324">Glycolysis</keyword>